<dbReference type="InterPro" id="IPR012677">
    <property type="entry name" value="Nucleotide-bd_a/b_plait_sf"/>
</dbReference>
<dbReference type="Pfam" id="PF00076">
    <property type="entry name" value="RRM_1"/>
    <property type="match status" value="1"/>
</dbReference>
<comment type="similarity">
    <text evidence="1 8">Belongs to the RdRP family.</text>
</comment>
<protein>
    <recommendedName>
        <fullName evidence="8">RNA-dependent RNA polymerase</fullName>
        <ecNumber evidence="8">2.7.7.48</ecNumber>
    </recommendedName>
</protein>
<dbReference type="AlphaFoldDB" id="A0A1X0RQ21"/>
<evidence type="ECO:0000256" key="9">
    <source>
        <dbReference type="SAM" id="MobiDB-lite"/>
    </source>
</evidence>
<dbReference type="GO" id="GO:0003723">
    <property type="term" value="F:RNA binding"/>
    <property type="evidence" value="ECO:0007669"/>
    <property type="project" value="UniProtKB-KW"/>
</dbReference>
<sequence length="1150" mass="133491">MNDLPFAYLSASDVCVIVHNLHPSIKREDLWDLFEEYGVVKQIHIHKNNTAVKAVVIFSSTVRPNELISRPLFVRNHQLNLSQYPLHDYITWRCEPFIGEKLSLGGLSTSSIFQEEWSTLSKIQFHVNILEQYVEIFFYYLHRQYRLRIRYEEALKDVVIKRSNGSTTVIIAAKYPAYFWRLKNAQEEKNFFDFSCWERITEIPLNTEKHPKNKDPIKVYTNSSTSVRLNSWSVYLIEFTLDDDAHKALSLRLESATKQKVLHTTMIQVMKAREPKIDCEKRMSSLPFEVQYMLQHTLCLKILREYNIEEDFFEAVETLEPHVACRLLALISAGQQRHYNPGAIIYNVFKKNPHITNLPEAIPEDHTYLRKVIITPTSIYPLQPVLQKMNHLQYQFKEYADRFLLVEFTDEELNSIVPSPYPLQNDLIYNRIFKVLKSGLLLAGRQYEFLCTSTDDLRNHSCWFFAPTDDLNRDKIIYWMGDFDEIKSVPRYIASVGQVMAQRLTSLEITKDEIEEIDNYEQNGFIFAKECGKVSSAVARDIKGTLELKYTPSVIKFNLAGGKGLLMLSSFLPKRKVQLRSGQIHFNTDRLTLEVIKISKRKRAYLNKQSILLLSSMGIYPGVFQNLIDDMINCYLMGATSKDNLLNDLMDEYYSSYFTNSFKRLVFSGFLERQDPFIMNLIISFQNKVLKQLKDEYKLYIRNGARAFAIMDETGSLEQGEVFFQTSTSAGINTVCEIIEGPCVIFRDSSLSPGNVVLATAVNKPKLKNHTNVLIYSAYELMDLPGKCSNDDADEDNFTIIWDQRLVPLKTGHSPIYPTDDNPPELGRDILASDAIKFVVNYISADRRELLKDAYTAFADRCRANIYDGFTLHLGQQLAIAIDFVKTGIRPLLNEEVYEYPIPDFMKGDPFKTYPSIKPLGFIHRTLQSVESRSYLLNRCDYDPRLYLDGMHQYVLEARTTKVKYDSDLRLLMGQYGIQSEIEFVSGCIDRWPKYMSHNDRKDITRKVKEAYTRLKKAWRHNFELEFYQQDGISKDRLDEKMELKAAAWYYVTYHPAENANSSKQIGLYNRFFSFPWVVEDYIINIAFKNSDRPVLSAYREPIDESLIISESSSKAAFILEETDSEDEFDVDEDDEDLSDLQNQTESIHL</sequence>
<evidence type="ECO:0000256" key="2">
    <source>
        <dbReference type="ARBA" id="ARBA00022484"/>
    </source>
</evidence>
<keyword evidence="4 8" id="KW-0548">Nucleotidyltransferase</keyword>
<keyword evidence="3 8" id="KW-0808">Transferase</keyword>
<dbReference type="InterPro" id="IPR035979">
    <property type="entry name" value="RBD_domain_sf"/>
</dbReference>
<organism evidence="13 14">
    <name type="scientific">Rhizopus microsporus</name>
    <dbReference type="NCBI Taxonomy" id="58291"/>
    <lineage>
        <taxon>Eukaryota</taxon>
        <taxon>Fungi</taxon>
        <taxon>Fungi incertae sedis</taxon>
        <taxon>Mucoromycota</taxon>
        <taxon>Mucoromycotina</taxon>
        <taxon>Mucoromycetes</taxon>
        <taxon>Mucorales</taxon>
        <taxon>Mucorineae</taxon>
        <taxon>Rhizopodaceae</taxon>
        <taxon>Rhizopus</taxon>
    </lineage>
</organism>
<dbReference type="InterPro" id="IPR058752">
    <property type="entry name" value="RDRP_C_head"/>
</dbReference>
<evidence type="ECO:0000256" key="1">
    <source>
        <dbReference type="ARBA" id="ARBA00005762"/>
    </source>
</evidence>
<dbReference type="PANTHER" id="PTHR23079:SF55">
    <property type="entry name" value="RNA-DIRECTED RNA POLYMERASE"/>
    <property type="match status" value="1"/>
</dbReference>
<dbReference type="EC" id="2.7.7.48" evidence="8"/>
<dbReference type="GO" id="GO:0003968">
    <property type="term" value="F:RNA-directed RNA polymerase activity"/>
    <property type="evidence" value="ECO:0007669"/>
    <property type="project" value="UniProtKB-KW"/>
</dbReference>
<evidence type="ECO:0000256" key="3">
    <source>
        <dbReference type="ARBA" id="ARBA00022679"/>
    </source>
</evidence>
<evidence type="ECO:0000313" key="13">
    <source>
        <dbReference type="EMBL" id="ORE14021.1"/>
    </source>
</evidence>
<dbReference type="InterPro" id="IPR007855">
    <property type="entry name" value="RDRP"/>
</dbReference>
<dbReference type="InterPro" id="IPR000504">
    <property type="entry name" value="RRM_dom"/>
</dbReference>
<evidence type="ECO:0000259" key="12">
    <source>
        <dbReference type="Pfam" id="PF26253"/>
    </source>
</evidence>
<evidence type="ECO:0000256" key="4">
    <source>
        <dbReference type="ARBA" id="ARBA00022695"/>
    </source>
</evidence>
<evidence type="ECO:0000256" key="7">
    <source>
        <dbReference type="ARBA" id="ARBA00048744"/>
    </source>
</evidence>
<evidence type="ECO:0000313" key="14">
    <source>
        <dbReference type="Proteomes" id="UP000242381"/>
    </source>
</evidence>
<comment type="catalytic activity">
    <reaction evidence="7 8">
        <text>RNA(n) + a ribonucleoside 5'-triphosphate = RNA(n+1) + diphosphate</text>
        <dbReference type="Rhea" id="RHEA:21248"/>
        <dbReference type="Rhea" id="RHEA-COMP:14527"/>
        <dbReference type="Rhea" id="RHEA-COMP:17342"/>
        <dbReference type="ChEBI" id="CHEBI:33019"/>
        <dbReference type="ChEBI" id="CHEBI:61557"/>
        <dbReference type="ChEBI" id="CHEBI:140395"/>
        <dbReference type="EC" id="2.7.7.48"/>
    </reaction>
</comment>
<feature type="domain" description="RRM" evidence="10">
    <location>
        <begin position="16"/>
        <end position="53"/>
    </location>
</feature>
<feature type="compositionally biased region" description="Acidic residues" evidence="9">
    <location>
        <begin position="1124"/>
        <end position="1139"/>
    </location>
</feature>
<dbReference type="PANTHER" id="PTHR23079">
    <property type="entry name" value="RNA-DEPENDENT RNA POLYMERASE"/>
    <property type="match status" value="1"/>
</dbReference>
<gene>
    <name evidence="13" type="ORF">BCV71DRAFT_276896</name>
</gene>
<accession>A0A1X0RQ21</accession>
<dbReference type="VEuPathDB" id="FungiDB:BCV72DRAFT_218924"/>
<feature type="region of interest" description="Disordered" evidence="9">
    <location>
        <begin position="1124"/>
        <end position="1150"/>
    </location>
</feature>
<dbReference type="GO" id="GO:0030422">
    <property type="term" value="P:siRNA processing"/>
    <property type="evidence" value="ECO:0007669"/>
    <property type="project" value="TreeGrafter"/>
</dbReference>
<dbReference type="InterPro" id="IPR057596">
    <property type="entry name" value="RDRP_core"/>
</dbReference>
<feature type="domain" description="RDRP C-terminal head" evidence="12">
    <location>
        <begin position="942"/>
        <end position="1092"/>
    </location>
</feature>
<dbReference type="SUPFAM" id="SSF54928">
    <property type="entry name" value="RNA-binding domain, RBD"/>
    <property type="match status" value="1"/>
</dbReference>
<keyword evidence="6" id="KW-0943">RNA-mediated gene silencing</keyword>
<keyword evidence="2 8" id="KW-0696">RNA-directed RNA polymerase</keyword>
<evidence type="ECO:0000256" key="6">
    <source>
        <dbReference type="ARBA" id="ARBA00023158"/>
    </source>
</evidence>
<dbReference type="Proteomes" id="UP000242381">
    <property type="component" value="Unassembled WGS sequence"/>
</dbReference>
<dbReference type="GO" id="GO:0031380">
    <property type="term" value="C:nuclear RNA-directed RNA polymerase complex"/>
    <property type="evidence" value="ECO:0007669"/>
    <property type="project" value="TreeGrafter"/>
</dbReference>
<evidence type="ECO:0000256" key="5">
    <source>
        <dbReference type="ARBA" id="ARBA00022884"/>
    </source>
</evidence>
<feature type="domain" description="RDRP core" evidence="11">
    <location>
        <begin position="374"/>
        <end position="926"/>
    </location>
</feature>
<reference evidence="13 14" key="1">
    <citation type="journal article" date="2016" name="Proc. Natl. Acad. Sci. U.S.A.">
        <title>Lipid metabolic changes in an early divergent fungus govern the establishment of a mutualistic symbiosis with endobacteria.</title>
        <authorList>
            <person name="Lastovetsky O.A."/>
            <person name="Gaspar M.L."/>
            <person name="Mondo S.J."/>
            <person name="LaButti K.M."/>
            <person name="Sandor L."/>
            <person name="Grigoriev I.V."/>
            <person name="Henry S.A."/>
            <person name="Pawlowska T.E."/>
        </authorList>
    </citation>
    <scope>NUCLEOTIDE SEQUENCE [LARGE SCALE GENOMIC DNA]</scope>
    <source>
        <strain evidence="13 14">ATCC 11559</strain>
    </source>
</reference>
<name>A0A1X0RQ21_RHIZD</name>
<proteinExistence type="inferred from homology"/>
<dbReference type="Gene3D" id="3.30.70.330">
    <property type="match status" value="1"/>
</dbReference>
<feature type="compositionally biased region" description="Polar residues" evidence="9">
    <location>
        <begin position="1141"/>
        <end position="1150"/>
    </location>
</feature>
<dbReference type="Pfam" id="PF26253">
    <property type="entry name" value="RdRP_head"/>
    <property type="match status" value="1"/>
</dbReference>
<evidence type="ECO:0000259" key="11">
    <source>
        <dbReference type="Pfam" id="PF05183"/>
    </source>
</evidence>
<evidence type="ECO:0000256" key="8">
    <source>
        <dbReference type="RuleBase" id="RU363098"/>
    </source>
</evidence>
<dbReference type="OMA" id="KYQPGFL"/>
<keyword evidence="5 8" id="KW-0694">RNA-binding</keyword>
<dbReference type="CDD" id="cd00590">
    <property type="entry name" value="RRM_SF"/>
    <property type="match status" value="1"/>
</dbReference>
<evidence type="ECO:0000259" key="10">
    <source>
        <dbReference type="Pfam" id="PF00076"/>
    </source>
</evidence>
<dbReference type="EMBL" id="KV921496">
    <property type="protein sequence ID" value="ORE14021.1"/>
    <property type="molecule type" value="Genomic_DNA"/>
</dbReference>
<dbReference type="Pfam" id="PF05183">
    <property type="entry name" value="RdRP"/>
    <property type="match status" value="1"/>
</dbReference>